<dbReference type="InterPro" id="IPR036188">
    <property type="entry name" value="FAD/NAD-bd_sf"/>
</dbReference>
<protein>
    <recommendedName>
        <fullName evidence="4">FAD/NAD(P)-binding domain-containing protein</fullName>
    </recommendedName>
</protein>
<dbReference type="AlphaFoldDB" id="A0A9P4UTH3"/>
<dbReference type="Proteomes" id="UP000799441">
    <property type="component" value="Unassembled WGS sequence"/>
</dbReference>
<reference evidence="2" key="1">
    <citation type="journal article" date="2020" name="Stud. Mycol.">
        <title>101 Dothideomycetes genomes: a test case for predicting lifestyles and emergence of pathogens.</title>
        <authorList>
            <person name="Haridas S."/>
            <person name="Albert R."/>
            <person name="Binder M."/>
            <person name="Bloem J."/>
            <person name="Labutti K."/>
            <person name="Salamov A."/>
            <person name="Andreopoulos B."/>
            <person name="Baker S."/>
            <person name="Barry K."/>
            <person name="Bills G."/>
            <person name="Bluhm B."/>
            <person name="Cannon C."/>
            <person name="Castanera R."/>
            <person name="Culley D."/>
            <person name="Daum C."/>
            <person name="Ezra D."/>
            <person name="Gonzalez J."/>
            <person name="Henrissat B."/>
            <person name="Kuo A."/>
            <person name="Liang C."/>
            <person name="Lipzen A."/>
            <person name="Lutzoni F."/>
            <person name="Magnuson J."/>
            <person name="Mondo S."/>
            <person name="Nolan M."/>
            <person name="Ohm R."/>
            <person name="Pangilinan J."/>
            <person name="Park H.-J."/>
            <person name="Ramirez L."/>
            <person name="Alfaro M."/>
            <person name="Sun H."/>
            <person name="Tritt A."/>
            <person name="Yoshinaga Y."/>
            <person name="Zwiers L.-H."/>
            <person name="Turgeon B."/>
            <person name="Goodwin S."/>
            <person name="Spatafora J."/>
            <person name="Crous P."/>
            <person name="Grigoriev I."/>
        </authorList>
    </citation>
    <scope>NUCLEOTIDE SEQUENCE</scope>
    <source>
        <strain evidence="2">CBS 116435</strain>
    </source>
</reference>
<dbReference type="PROSITE" id="PS51257">
    <property type="entry name" value="PROKAR_LIPOPROTEIN"/>
    <property type="match status" value="1"/>
</dbReference>
<evidence type="ECO:0000256" key="1">
    <source>
        <dbReference type="SAM" id="MobiDB-lite"/>
    </source>
</evidence>
<evidence type="ECO:0008006" key="4">
    <source>
        <dbReference type="Google" id="ProtNLM"/>
    </source>
</evidence>
<accession>A0A9P4UTH3</accession>
<dbReference type="SUPFAM" id="SSF51905">
    <property type="entry name" value="FAD/NAD(P)-binding domain"/>
    <property type="match status" value="1"/>
</dbReference>
<proteinExistence type="predicted"/>
<dbReference type="OrthoDB" id="432536at2759"/>
<feature type="region of interest" description="Disordered" evidence="1">
    <location>
        <begin position="107"/>
        <end position="129"/>
    </location>
</feature>
<comment type="caution">
    <text evidence="2">The sequence shown here is derived from an EMBL/GenBank/DDBJ whole genome shotgun (WGS) entry which is preliminary data.</text>
</comment>
<dbReference type="PRINTS" id="PR00368">
    <property type="entry name" value="FADPNR"/>
</dbReference>
<organism evidence="2 3">
    <name type="scientific">Polychaeton citri CBS 116435</name>
    <dbReference type="NCBI Taxonomy" id="1314669"/>
    <lineage>
        <taxon>Eukaryota</taxon>
        <taxon>Fungi</taxon>
        <taxon>Dikarya</taxon>
        <taxon>Ascomycota</taxon>
        <taxon>Pezizomycotina</taxon>
        <taxon>Dothideomycetes</taxon>
        <taxon>Dothideomycetidae</taxon>
        <taxon>Capnodiales</taxon>
        <taxon>Capnodiaceae</taxon>
        <taxon>Polychaeton</taxon>
    </lineage>
</organism>
<dbReference type="PANTHER" id="PTHR38688">
    <property type="entry name" value="PYR_REDOX_2 DOMAIN-CONTAINING PROTEIN"/>
    <property type="match status" value="1"/>
</dbReference>
<dbReference type="EMBL" id="MU003770">
    <property type="protein sequence ID" value="KAF2724738.1"/>
    <property type="molecule type" value="Genomic_DNA"/>
</dbReference>
<gene>
    <name evidence="2" type="ORF">K431DRAFT_281689</name>
</gene>
<evidence type="ECO:0000313" key="2">
    <source>
        <dbReference type="EMBL" id="KAF2724738.1"/>
    </source>
</evidence>
<keyword evidence="3" id="KW-1185">Reference proteome</keyword>
<dbReference type="Gene3D" id="3.50.50.60">
    <property type="entry name" value="FAD/NAD(P)-binding domain"/>
    <property type="match status" value="1"/>
</dbReference>
<name>A0A9P4UTH3_9PEZI</name>
<dbReference type="InterPro" id="IPR053275">
    <property type="entry name" value="Agnestin_monoxygenase"/>
</dbReference>
<sequence length="548" mass="59321">MSLQAYRTAAATTAALNPSGAAVSTSCVATATPQLLLLSRTPRQDNDHSRHVSMRARPGVSSLPIPRSAHLLAARQARFFSNTAGSSGRGAYAIAARRPMAMSVPSSSVASSLSETRRPTALRNSTASTGPAWDGTYEAVVVGGGPAGITVVGNLLEQRIEPIFWVDERFNGGRVNRCYREVPSNTKVGLFVDFATAVAPFRKIVSSTPSRSRWEEPSESDGVVVGGKPDKLRALRELDQGKGCRLGYAADMCLMLTEGLRKTPGIHSQQAKVKQAVLDDDSSRWTVKLGNSTQSGKQLPDIQAKRLVLCTGSSPNNNSLPVDVPSLHTLDLDCALSPTLLTTTLSPLGPTTIAVIGASHSAILVLMNLYNLASSTKPDLHIRWFTRHPLRYAEYMDGWILHDNTGLKGEAATWAKQNLEPETFDSSDVSKYITKVAYDKGDEKQTFEEHLQGCDFSVQAIGYSRDPIPELKTKAGESITPVFDHETGKFSYSIEGNVSSQAEGKLPTLFGAGIAWPERVKDPHGNVEYAVGFFKFMKFVKKVVPGWQ</sequence>
<evidence type="ECO:0000313" key="3">
    <source>
        <dbReference type="Proteomes" id="UP000799441"/>
    </source>
</evidence>
<dbReference type="PANTHER" id="PTHR38688:SF1">
    <property type="entry name" value="FAD_NAD(P)-BINDING DOMAIN-CONTAINING PROTEIN"/>
    <property type="match status" value="1"/>
</dbReference>